<dbReference type="AlphaFoldDB" id="A0A392PFN7"/>
<protein>
    <submittedName>
        <fullName evidence="1">Uncharacterized protein</fullName>
    </submittedName>
</protein>
<keyword evidence="2" id="KW-1185">Reference proteome</keyword>
<dbReference type="Gene3D" id="2.40.70.10">
    <property type="entry name" value="Acid Proteases"/>
    <property type="match status" value="1"/>
</dbReference>
<dbReference type="InterPro" id="IPR021109">
    <property type="entry name" value="Peptidase_aspartic_dom_sf"/>
</dbReference>
<comment type="caution">
    <text evidence="1">The sequence shown here is derived from an EMBL/GenBank/DDBJ whole genome shotgun (WGS) entry which is preliminary data.</text>
</comment>
<dbReference type="SUPFAM" id="SSF50630">
    <property type="entry name" value="Acid proteases"/>
    <property type="match status" value="1"/>
</dbReference>
<dbReference type="Proteomes" id="UP000265520">
    <property type="component" value="Unassembled WGS sequence"/>
</dbReference>
<dbReference type="PROSITE" id="PS00141">
    <property type="entry name" value="ASP_PROTEASE"/>
    <property type="match status" value="1"/>
</dbReference>
<evidence type="ECO:0000313" key="1">
    <source>
        <dbReference type="EMBL" id="MCI10290.1"/>
    </source>
</evidence>
<reference evidence="1 2" key="1">
    <citation type="journal article" date="2018" name="Front. Plant Sci.">
        <title>Red Clover (Trifolium pratense) and Zigzag Clover (T. medium) - A Picture of Genomic Similarities and Differences.</title>
        <authorList>
            <person name="Dluhosova J."/>
            <person name="Istvanek J."/>
            <person name="Nedelnik J."/>
            <person name="Repkova J."/>
        </authorList>
    </citation>
    <scope>NUCLEOTIDE SEQUENCE [LARGE SCALE GENOMIC DNA]</scope>
    <source>
        <strain evidence="2">cv. 10/8</strain>
        <tissue evidence="1">Leaf</tissue>
    </source>
</reference>
<dbReference type="CDD" id="cd00303">
    <property type="entry name" value="retropepsin_like"/>
    <property type="match status" value="1"/>
</dbReference>
<dbReference type="GO" id="GO:0004190">
    <property type="term" value="F:aspartic-type endopeptidase activity"/>
    <property type="evidence" value="ECO:0007669"/>
    <property type="project" value="InterPro"/>
</dbReference>
<dbReference type="GO" id="GO:0006508">
    <property type="term" value="P:proteolysis"/>
    <property type="evidence" value="ECO:0007669"/>
    <property type="project" value="InterPro"/>
</dbReference>
<accession>A0A392PFN7</accession>
<dbReference type="InterPro" id="IPR001969">
    <property type="entry name" value="Aspartic_peptidase_AS"/>
</dbReference>
<name>A0A392PFN7_9FABA</name>
<evidence type="ECO:0000313" key="2">
    <source>
        <dbReference type="Proteomes" id="UP000265520"/>
    </source>
</evidence>
<dbReference type="Pfam" id="PF13975">
    <property type="entry name" value="gag-asp_proteas"/>
    <property type="match status" value="1"/>
</dbReference>
<dbReference type="EMBL" id="LXQA010075651">
    <property type="protein sequence ID" value="MCI10290.1"/>
    <property type="molecule type" value="Genomic_DNA"/>
</dbReference>
<organism evidence="1 2">
    <name type="scientific">Trifolium medium</name>
    <dbReference type="NCBI Taxonomy" id="97028"/>
    <lineage>
        <taxon>Eukaryota</taxon>
        <taxon>Viridiplantae</taxon>
        <taxon>Streptophyta</taxon>
        <taxon>Embryophyta</taxon>
        <taxon>Tracheophyta</taxon>
        <taxon>Spermatophyta</taxon>
        <taxon>Magnoliopsida</taxon>
        <taxon>eudicotyledons</taxon>
        <taxon>Gunneridae</taxon>
        <taxon>Pentapetalae</taxon>
        <taxon>rosids</taxon>
        <taxon>fabids</taxon>
        <taxon>Fabales</taxon>
        <taxon>Fabaceae</taxon>
        <taxon>Papilionoideae</taxon>
        <taxon>50 kb inversion clade</taxon>
        <taxon>NPAAA clade</taxon>
        <taxon>Hologalegina</taxon>
        <taxon>IRL clade</taxon>
        <taxon>Trifolieae</taxon>
        <taxon>Trifolium</taxon>
    </lineage>
</organism>
<proteinExistence type="predicted"/>
<feature type="non-terminal residue" evidence="1">
    <location>
        <position position="232"/>
    </location>
</feature>
<gene>
    <name evidence="1" type="ORF">A2U01_0031383</name>
</gene>
<sequence>MMLQLLDEEGETIDPDPIEPLTDSVIEEVQHHLSLNAMKENNGMGTIRFKGMVANTEIQVLVDSGSSDTYLQPRIAQFLKLPIESTPSFQVLVGNGESLTVEGFVRQLPLQVQGHELHIPAYLLPVAGADLILGSSWLATLGPHIADYAALTLKFYQNGQFIQLQGETRAPPLQAQLHQFKRMHHTNAIAECFTIQMLHTEVPHDVLSGLPPDMEPELAILLHTYQKVFHTP</sequence>